<dbReference type="Gene3D" id="3.40.50.300">
    <property type="entry name" value="P-loop containing nucleotide triphosphate hydrolases"/>
    <property type="match status" value="1"/>
</dbReference>
<gene>
    <name evidence="6" type="ORF">ALECFALPRED_004739</name>
</gene>
<dbReference type="Gene3D" id="3.40.1090.10">
    <property type="entry name" value="Cytosolic phospholipase A2 catalytic domain"/>
    <property type="match status" value="1"/>
</dbReference>
<dbReference type="SUPFAM" id="SSF48452">
    <property type="entry name" value="TPR-like"/>
    <property type="match status" value="3"/>
</dbReference>
<dbReference type="GO" id="GO:0046486">
    <property type="term" value="P:glycerolipid metabolic process"/>
    <property type="evidence" value="ECO:0007669"/>
    <property type="project" value="UniProtKB-ARBA"/>
</dbReference>
<protein>
    <recommendedName>
        <fullName evidence="5">PNPLA domain-containing protein</fullName>
    </recommendedName>
</protein>
<dbReference type="Pfam" id="PF01734">
    <property type="entry name" value="Patatin"/>
    <property type="match status" value="1"/>
</dbReference>
<dbReference type="PROSITE" id="PS50005">
    <property type="entry name" value="TPR"/>
    <property type="match status" value="1"/>
</dbReference>
<dbReference type="SUPFAM" id="SSF52151">
    <property type="entry name" value="FabD/lysophospholipase-like"/>
    <property type="match status" value="1"/>
</dbReference>
<sequence length="1044" mass="118302">MLGRLQMDIQPCIEAYSELSRGIFRERGLPVDWQGHVKGKYKTSELEDAVKKIVKDSGSPEDAPLDDGKDRGCRVFVCAVRKENKAVARLRAYHSDTALVEDGATIWEAARATSAASGFFDPISIGQHGQEYVDAGLGRNNPVDEVWTEAQDIWSPEGNDLAALVKCFISIGTGNPGTSPIEDGALKIFTKTLKDIATETEKTAEIFARSRRGLLTQQRYFRFNVDQGLQNVGLEEYKKEKDIVSATSLYMESQHMQSQMRDCSKAMKDKEFWKGDLKEMVEPILREHPQERERFHLVLSLATAPEIDYFVGRASNLASIESLLLPFTAAERKIVFLHGLGGIGKSQLAIEFAKKHRRDYTAVLWLNAKTEDTLKRSFAANARRLLKECFNQDLLDGPQDEKALSAILREMKTWLNLPGNDRWLLIYDNLDNPKIPDNKRQHAYDIRSYFPEAHQGSILVTTRWKTLRIGHPLEITKLSNDEESLSLLVRMSGRAIGEDLRIKDLLRKLDGLPLALATAGAFLGLNDMSVSDYLHHHETSWLDLQRKCLPLLSYEDQTIYSTWNLSYIYIRKEDMSAAKLLELWAYFDNRDLWYDLLKAGEDWAPDWFLKIVSDKFAFHTAMGKLRKHALIESLTASNGYSMHNCVHAWLRSVLCTPIELKNIKLALNCVQTSLPINSVPDAWIIVQRLSPHFERCLQLLLEWNDKNKDCKRTEILVARTTRILGILYNDQGKLMEAEPMLQRALAITENTLGPDHKNTLSLVGILGGLYCDVGELTKAESMLQRALIGFEKKTDQETSATLAVIDTLGRLYRIQGRLTDAELMYQRALTGTERMLRRNDARTLSTVNNLGILYDNQGKLTEAESMYQRALAGFETAFGWDHAHKLNTVHNLALIYRQQGKLNEAESMCQRALIGKEKIFGQDHIKTLDTIHNLGLVYLDQGKLMQAESMFQRVLLGFIKNPPPNPKDHLDLFYNMGLLSRELQDFERARGFFKQAYEGYQELFGSQHGATIAALDQLNIEIERSTQGAESSGGQGDPTETETD</sequence>
<keyword evidence="2" id="KW-0802">TPR repeat</keyword>
<dbReference type="PANTHER" id="PTHR46082:SF6">
    <property type="entry name" value="AAA+ ATPASE DOMAIN-CONTAINING PROTEIN-RELATED"/>
    <property type="match status" value="1"/>
</dbReference>
<evidence type="ECO:0000256" key="1">
    <source>
        <dbReference type="ARBA" id="ARBA00023098"/>
    </source>
</evidence>
<dbReference type="Pfam" id="PF13424">
    <property type="entry name" value="TPR_12"/>
    <property type="match status" value="3"/>
</dbReference>
<reference evidence="6" key="1">
    <citation type="submission" date="2021-03" db="EMBL/GenBank/DDBJ databases">
        <authorList>
            <person name="Tagirdzhanova G."/>
        </authorList>
    </citation>
    <scope>NUCLEOTIDE SEQUENCE</scope>
</reference>
<dbReference type="SMART" id="SM00028">
    <property type="entry name" value="TPR"/>
    <property type="match status" value="6"/>
</dbReference>
<dbReference type="AlphaFoldDB" id="A0A8H3FX44"/>
<dbReference type="Pfam" id="PF13374">
    <property type="entry name" value="TPR_10"/>
    <property type="match status" value="1"/>
</dbReference>
<dbReference type="SUPFAM" id="SSF52540">
    <property type="entry name" value="P-loop containing nucleoside triphosphate hydrolases"/>
    <property type="match status" value="1"/>
</dbReference>
<keyword evidence="1" id="KW-0443">Lipid metabolism</keyword>
<dbReference type="EMBL" id="CAJPDR010000295">
    <property type="protein sequence ID" value="CAF9930839.1"/>
    <property type="molecule type" value="Genomic_DNA"/>
</dbReference>
<name>A0A8H3FX44_9LECA</name>
<dbReference type="Proteomes" id="UP000664203">
    <property type="component" value="Unassembled WGS sequence"/>
</dbReference>
<dbReference type="PANTHER" id="PTHR46082">
    <property type="entry name" value="ATP/GTP-BINDING PROTEIN-RELATED"/>
    <property type="match status" value="1"/>
</dbReference>
<feature type="region of interest" description="Disordered" evidence="4">
    <location>
        <begin position="1024"/>
        <end position="1044"/>
    </location>
</feature>
<dbReference type="InterPro" id="IPR053137">
    <property type="entry name" value="NLR-like"/>
</dbReference>
<evidence type="ECO:0000259" key="5">
    <source>
        <dbReference type="PROSITE" id="PS51635"/>
    </source>
</evidence>
<dbReference type="InterPro" id="IPR027417">
    <property type="entry name" value="P-loop_NTPase"/>
</dbReference>
<dbReference type="InterPro" id="IPR016035">
    <property type="entry name" value="Acyl_Trfase/lysoPLipase"/>
</dbReference>
<dbReference type="Pfam" id="PF00931">
    <property type="entry name" value="NB-ARC"/>
    <property type="match status" value="1"/>
</dbReference>
<dbReference type="InterPro" id="IPR002182">
    <property type="entry name" value="NB-ARC"/>
</dbReference>
<dbReference type="InterPro" id="IPR019734">
    <property type="entry name" value="TPR_rpt"/>
</dbReference>
<dbReference type="PRINTS" id="PR00364">
    <property type="entry name" value="DISEASERSIST"/>
</dbReference>
<dbReference type="InterPro" id="IPR002641">
    <property type="entry name" value="PNPLA_dom"/>
</dbReference>
<evidence type="ECO:0000256" key="4">
    <source>
        <dbReference type="SAM" id="MobiDB-lite"/>
    </source>
</evidence>
<dbReference type="PROSITE" id="PS51635">
    <property type="entry name" value="PNPLA"/>
    <property type="match status" value="1"/>
</dbReference>
<dbReference type="OrthoDB" id="626167at2759"/>
<keyword evidence="7" id="KW-1185">Reference proteome</keyword>
<evidence type="ECO:0000256" key="2">
    <source>
        <dbReference type="PROSITE-ProRule" id="PRU00339"/>
    </source>
</evidence>
<dbReference type="GO" id="GO:0043531">
    <property type="term" value="F:ADP binding"/>
    <property type="evidence" value="ECO:0007669"/>
    <property type="project" value="InterPro"/>
</dbReference>
<accession>A0A8H3FX44</accession>
<evidence type="ECO:0000256" key="3">
    <source>
        <dbReference type="PROSITE-ProRule" id="PRU01161"/>
    </source>
</evidence>
<feature type="repeat" description="TPR" evidence="2">
    <location>
        <begin position="718"/>
        <end position="751"/>
    </location>
</feature>
<dbReference type="Gene3D" id="1.25.40.10">
    <property type="entry name" value="Tetratricopeptide repeat domain"/>
    <property type="match status" value="2"/>
</dbReference>
<feature type="domain" description="PNPLA" evidence="5">
    <location>
        <begin position="1"/>
        <end position="147"/>
    </location>
</feature>
<comment type="caution">
    <text evidence="3">Lacks conserved residue(s) required for the propagation of feature annotation.</text>
</comment>
<organism evidence="6 7">
    <name type="scientific">Alectoria fallacina</name>
    <dbReference type="NCBI Taxonomy" id="1903189"/>
    <lineage>
        <taxon>Eukaryota</taxon>
        <taxon>Fungi</taxon>
        <taxon>Dikarya</taxon>
        <taxon>Ascomycota</taxon>
        <taxon>Pezizomycotina</taxon>
        <taxon>Lecanoromycetes</taxon>
        <taxon>OSLEUM clade</taxon>
        <taxon>Lecanoromycetidae</taxon>
        <taxon>Lecanorales</taxon>
        <taxon>Lecanorineae</taxon>
        <taxon>Parmeliaceae</taxon>
        <taxon>Alectoria</taxon>
    </lineage>
</organism>
<evidence type="ECO:0000313" key="7">
    <source>
        <dbReference type="Proteomes" id="UP000664203"/>
    </source>
</evidence>
<dbReference type="InterPro" id="IPR011990">
    <property type="entry name" value="TPR-like_helical_dom_sf"/>
</dbReference>
<proteinExistence type="predicted"/>
<comment type="caution">
    <text evidence="6">The sequence shown here is derived from an EMBL/GenBank/DDBJ whole genome shotgun (WGS) entry which is preliminary data.</text>
</comment>
<evidence type="ECO:0000313" key="6">
    <source>
        <dbReference type="EMBL" id="CAF9930839.1"/>
    </source>
</evidence>